<evidence type="ECO:0000313" key="8">
    <source>
        <dbReference type="EMBL" id="CAG9614051.1"/>
    </source>
</evidence>
<dbReference type="InterPro" id="IPR027022">
    <property type="entry name" value="ABC_permease_BceB-typ"/>
</dbReference>
<keyword evidence="5 6" id="KW-0472">Membrane</keyword>
<keyword evidence="2 6" id="KW-1003">Cell membrane</keyword>
<dbReference type="EMBL" id="CAKJTI010000021">
    <property type="protein sequence ID" value="CAG9614051.1"/>
    <property type="molecule type" value="Genomic_DNA"/>
</dbReference>
<organism evidence="8 9">
    <name type="scientific">Bacillus rhizoplanae</name>
    <dbReference type="NCBI Taxonomy" id="2880966"/>
    <lineage>
        <taxon>Bacteria</taxon>
        <taxon>Bacillati</taxon>
        <taxon>Bacillota</taxon>
        <taxon>Bacilli</taxon>
        <taxon>Bacillales</taxon>
        <taxon>Bacillaceae</taxon>
        <taxon>Bacillus</taxon>
    </lineage>
</organism>
<feature type="transmembrane region" description="Helical" evidence="6">
    <location>
        <begin position="154"/>
        <end position="177"/>
    </location>
</feature>
<dbReference type="PIRSF" id="PIRSF018968">
    <property type="entry name" value="ABC_permease_BceB"/>
    <property type="match status" value="1"/>
</dbReference>
<keyword evidence="4 6" id="KW-1133">Transmembrane helix</keyword>
<feature type="transmembrane region" description="Helical" evidence="6">
    <location>
        <begin position="237"/>
        <end position="264"/>
    </location>
</feature>
<dbReference type="PANTHER" id="PTHR46795:SF2">
    <property type="entry name" value="ABC TRANSPORTER, PERMEASE PROTEIN"/>
    <property type="match status" value="1"/>
</dbReference>
<comment type="subcellular location">
    <subcellularLocation>
        <location evidence="1 6">Cell membrane</location>
        <topology evidence="1 6">Multi-pass membrane protein</topology>
    </subcellularLocation>
</comment>
<feature type="transmembrane region" description="Helical" evidence="6">
    <location>
        <begin position="628"/>
        <end position="650"/>
    </location>
</feature>
<proteinExistence type="inferred from homology"/>
<feature type="transmembrane region" description="Helical" evidence="6">
    <location>
        <begin position="594"/>
        <end position="616"/>
    </location>
</feature>
<dbReference type="InterPro" id="IPR003838">
    <property type="entry name" value="ABC3_permease_C"/>
</dbReference>
<keyword evidence="9" id="KW-1185">Reference proteome</keyword>
<evidence type="ECO:0000256" key="3">
    <source>
        <dbReference type="ARBA" id="ARBA00022692"/>
    </source>
</evidence>
<feature type="domain" description="ABC3 transporter permease C-terminal" evidence="7">
    <location>
        <begin position="65"/>
        <end position="172"/>
    </location>
</feature>
<dbReference type="Proteomes" id="UP000789423">
    <property type="component" value="Unassembled WGS sequence"/>
</dbReference>
<comment type="caution">
    <text evidence="8">The sequence shown here is derived from an EMBL/GenBank/DDBJ whole genome shotgun (WGS) entry which is preliminary data.</text>
</comment>
<evidence type="ECO:0000256" key="1">
    <source>
        <dbReference type="ARBA" id="ARBA00004651"/>
    </source>
</evidence>
<dbReference type="InterPro" id="IPR052536">
    <property type="entry name" value="ABC-4_Integral_Memb_Prot"/>
</dbReference>
<feature type="transmembrane region" description="Helical" evidence="6">
    <location>
        <begin position="293"/>
        <end position="314"/>
    </location>
</feature>
<gene>
    <name evidence="8" type="primary">yxdM_4</name>
    <name evidence="8" type="ORF">BACCIP111899_03278</name>
</gene>
<feature type="transmembrane region" description="Helical" evidence="6">
    <location>
        <begin position="197"/>
        <end position="217"/>
    </location>
</feature>
<feature type="transmembrane region" description="Helical" evidence="6">
    <location>
        <begin position="106"/>
        <end position="134"/>
    </location>
</feature>
<keyword evidence="3 6" id="KW-0812">Transmembrane</keyword>
<evidence type="ECO:0000259" key="7">
    <source>
        <dbReference type="Pfam" id="PF02687"/>
    </source>
</evidence>
<name>A0ABM8YE25_9BACI</name>
<comment type="similarity">
    <text evidence="6">Belongs to the ABC-4 integral membrane protein family.</text>
</comment>
<protein>
    <submittedName>
        <fullName evidence="8">ABC transporter permease protein YxdM</fullName>
    </submittedName>
</protein>
<dbReference type="PANTHER" id="PTHR46795">
    <property type="entry name" value="ABC TRANSPORTER PERMEASE-RELATED-RELATED"/>
    <property type="match status" value="1"/>
</dbReference>
<evidence type="ECO:0000313" key="9">
    <source>
        <dbReference type="Proteomes" id="UP000789423"/>
    </source>
</evidence>
<sequence length="660" mass="76366">MKFWQFALRNVVRNSRAYFAYFLSSSFSITVFFSFAVYRYHPRLQNIQDYKDTGPLMNLVGFTQVVIVLFSFFFLLYSIGAFLKVRNKQFGILTILGISNKQLKRLIFLENMLIGLLSIFIGIQVGLVFSNFFLLITSKISGVNGLYLYWPSEAIWTTVTTFLILFIIVSVFTPALIQTRKVTRLLKGGIRTKKEKLPSIVISIFSLLCLLSGYIFAAYPQSYITAESLTNGVGVLIILAIIPLVTVGTYFLFSQASFLFIWILKKRRRFYMKKTNMLWISDLASRVRVNINMLFIVTVLSATAFTIITTLYTLNKHTKASITETFPFPFTYASYEGNPFETKHITTLENELMKDKFTYQKHKSVVYKDMAANEDIWIMKQSDYNILAKFLNRSQIQLANNETYVIPKYSPVTLELLTNPFLKQENITLQSNKKQFRIKEIANKPIIPQHTWVYLIVLSDEAVNNEIPHLEPITLYNFQVDNWENTLPLTKRILRMTDADAHSLLPNPHQQTMQDQKSFFHIYTASDELYAEKRWNVAYLFTGTFLGIIFFIGAGSVLYFRMYTDLTREAEKYKTITKIGLTKSEMICSATIQLAILFFVPYTIASIHTLFAIKFIQSTLSFSLIKEAMLVLSLFGIVEIIFFFLIRSFYIQKLSQHIKL</sequence>
<evidence type="ECO:0000256" key="2">
    <source>
        <dbReference type="ARBA" id="ARBA00022475"/>
    </source>
</evidence>
<reference evidence="8 9" key="1">
    <citation type="submission" date="2021-10" db="EMBL/GenBank/DDBJ databases">
        <authorList>
            <person name="Criscuolo A."/>
        </authorList>
    </citation>
    <scope>NUCLEOTIDE SEQUENCE [LARGE SCALE GENOMIC DNA]</scope>
    <source>
        <strain evidence="9">CIP 111899</strain>
    </source>
</reference>
<feature type="transmembrane region" description="Helical" evidence="6">
    <location>
        <begin position="20"/>
        <end position="41"/>
    </location>
</feature>
<feature type="transmembrane region" description="Helical" evidence="6">
    <location>
        <begin position="537"/>
        <end position="560"/>
    </location>
</feature>
<feature type="transmembrane region" description="Helical" evidence="6">
    <location>
        <begin position="61"/>
        <end position="85"/>
    </location>
</feature>
<dbReference type="RefSeq" id="WP_230576060.1">
    <property type="nucleotide sequence ID" value="NZ_CAKJTI010000021.1"/>
</dbReference>
<keyword evidence="6" id="KW-0813">Transport</keyword>
<dbReference type="Pfam" id="PF02687">
    <property type="entry name" value="FtsX"/>
    <property type="match status" value="1"/>
</dbReference>
<accession>A0ABM8YE25</accession>
<evidence type="ECO:0000256" key="5">
    <source>
        <dbReference type="ARBA" id="ARBA00023136"/>
    </source>
</evidence>
<evidence type="ECO:0000256" key="6">
    <source>
        <dbReference type="PIRNR" id="PIRNR018968"/>
    </source>
</evidence>
<evidence type="ECO:0000256" key="4">
    <source>
        <dbReference type="ARBA" id="ARBA00022989"/>
    </source>
</evidence>